<sequence>MPPGPSPAFDANNAGMSTYGPAFGASSPVLNKGVDAAGRARRPKRKKPLDPTAAVMLQMEGAPFWTTWRDQPVIQVTSTHAQGHSLDGWKPHSSYFKYLTPPAANLHNPVSSLPLFHLRSIVIRDKEKQKGPIFVASWDPTGRRLLTGSESGYVVVIQGTPIKTWMVRREWRKEVAGGEVEGEDGGGRQHFEPASLPPQPPSAPPSILITGFP</sequence>
<dbReference type="AlphaFoldDB" id="A0A4D9D7I3"/>
<feature type="region of interest" description="Disordered" evidence="1">
    <location>
        <begin position="177"/>
        <end position="213"/>
    </location>
</feature>
<dbReference type="EMBL" id="SDOX01000019">
    <property type="protein sequence ID" value="TFJ84539.1"/>
    <property type="molecule type" value="Genomic_DNA"/>
</dbReference>
<feature type="compositionally biased region" description="Pro residues" evidence="1">
    <location>
        <begin position="195"/>
        <end position="204"/>
    </location>
</feature>
<evidence type="ECO:0000256" key="1">
    <source>
        <dbReference type="SAM" id="MobiDB-lite"/>
    </source>
</evidence>
<evidence type="ECO:0000313" key="3">
    <source>
        <dbReference type="Proteomes" id="UP000355283"/>
    </source>
</evidence>
<evidence type="ECO:0000313" key="2">
    <source>
        <dbReference type="EMBL" id="TFJ84539.1"/>
    </source>
</evidence>
<proteinExistence type="predicted"/>
<comment type="caution">
    <text evidence="2">The sequence shown here is derived from an EMBL/GenBank/DDBJ whole genome shotgun (WGS) entry which is preliminary data.</text>
</comment>
<reference evidence="2 3" key="1">
    <citation type="submission" date="2019-01" db="EMBL/GenBank/DDBJ databases">
        <title>Nuclear Genome Assembly of the Microalgal Biofuel strain Nannochloropsis salina CCMP1776.</title>
        <authorList>
            <person name="Hovde B."/>
        </authorList>
    </citation>
    <scope>NUCLEOTIDE SEQUENCE [LARGE SCALE GENOMIC DNA]</scope>
    <source>
        <strain evidence="2 3">CCMP1776</strain>
    </source>
</reference>
<gene>
    <name evidence="2" type="ORF">NSK_004524</name>
</gene>
<feature type="region of interest" description="Disordered" evidence="1">
    <location>
        <begin position="22"/>
        <end position="50"/>
    </location>
</feature>
<name>A0A4D9D7I3_9STRA</name>
<dbReference type="Proteomes" id="UP000355283">
    <property type="component" value="Unassembled WGS sequence"/>
</dbReference>
<organism evidence="2 3">
    <name type="scientific">Nannochloropsis salina CCMP1776</name>
    <dbReference type="NCBI Taxonomy" id="1027361"/>
    <lineage>
        <taxon>Eukaryota</taxon>
        <taxon>Sar</taxon>
        <taxon>Stramenopiles</taxon>
        <taxon>Ochrophyta</taxon>
        <taxon>Eustigmatophyceae</taxon>
        <taxon>Eustigmatales</taxon>
        <taxon>Monodopsidaceae</taxon>
        <taxon>Microchloropsis</taxon>
        <taxon>Microchloropsis salina</taxon>
    </lineage>
</organism>
<protein>
    <submittedName>
        <fullName evidence="2">Uncharacterized protein</fullName>
    </submittedName>
</protein>
<accession>A0A4D9D7I3</accession>
<keyword evidence="3" id="KW-1185">Reference proteome</keyword>